<sequence>MEIKDYKYNQSILKYNQLFKKNVDNEAIGFILLQSNGIAGKQLNKLKQVMLYNNIEIIYLNNILKKKVIKDGLYNENIINNDLLLVKCSNIFEHLNFFFKYVTEEKLEDTLICLNFILNYKSKYKNKSIYFYNKYLKKASYKNKEDVSILLFKTIKLKLITILLKLRQILNANIQSIKKTKN</sequence>
<keyword evidence="1" id="KW-0496">Mitochondrion</keyword>
<gene>
    <name evidence="1" type="primary">oMp21</name>
</gene>
<dbReference type="EMBL" id="EU275726">
    <property type="protein sequence ID" value="ABX45164.1"/>
    <property type="molecule type" value="Genomic_DNA"/>
</dbReference>
<proteinExistence type="predicted"/>
<reference evidence="1" key="1">
    <citation type="journal article" date="2008" name="Mol. Biol. Evol.">
        <title>Mitochondrial genome evolution in the social amoebae.</title>
        <authorList>
            <person name="Heidel A.J."/>
            <person name="Gloeckner G."/>
        </authorList>
    </citation>
    <scope>NUCLEOTIDE SEQUENCE</scope>
    <source>
        <strain evidence="1">PN500</strain>
    </source>
</reference>
<organism evidence="1">
    <name type="scientific">Heterostelium pallidum</name>
    <name type="common">Cellular slime mold</name>
    <name type="synonym">Polysphondylium pallidum</name>
    <dbReference type="NCBI Taxonomy" id="13642"/>
    <lineage>
        <taxon>Eukaryota</taxon>
        <taxon>Amoebozoa</taxon>
        <taxon>Evosea</taxon>
        <taxon>Eumycetozoa</taxon>
        <taxon>Dictyostelia</taxon>
        <taxon>Acytosteliales</taxon>
        <taxon>Acytosteliaceae</taxon>
        <taxon>Heterostelium</taxon>
    </lineage>
</organism>
<geneLocation type="mitochondrion" evidence="1"/>
<evidence type="ECO:0000313" key="1">
    <source>
        <dbReference type="EMBL" id="ABX45164.1"/>
    </source>
</evidence>
<dbReference type="AlphaFoldDB" id="B2XX42"/>
<protein>
    <submittedName>
        <fullName evidence="1">Mp21-like protein</fullName>
    </submittedName>
</protein>
<name>B2XX42_HETPA</name>
<accession>B2XX42</accession>